<dbReference type="Gene3D" id="3.40.50.720">
    <property type="entry name" value="NAD(P)-binding Rossmann-like Domain"/>
    <property type="match status" value="1"/>
</dbReference>
<evidence type="ECO:0000259" key="1">
    <source>
        <dbReference type="Pfam" id="PF13460"/>
    </source>
</evidence>
<dbReference type="Pfam" id="PF13460">
    <property type="entry name" value="NAD_binding_10"/>
    <property type="match status" value="1"/>
</dbReference>
<dbReference type="InterPro" id="IPR016040">
    <property type="entry name" value="NAD(P)-bd_dom"/>
</dbReference>
<dbReference type="RefSeq" id="WP_189768270.1">
    <property type="nucleotide sequence ID" value="NZ_BNCK01000002.1"/>
</dbReference>
<proteinExistence type="predicted"/>
<comment type="caution">
    <text evidence="2">The sequence shown here is derived from an EMBL/GenBank/DDBJ whole genome shotgun (WGS) entry which is preliminary data.</text>
</comment>
<dbReference type="InterPro" id="IPR036291">
    <property type="entry name" value="NAD(P)-bd_dom_sf"/>
</dbReference>
<sequence>MIHHVAVVGATGMLGQPVVKALLSAGYSVKVITRDVTKAKCLFNNVNVAFIQADIFDEESLKKALQGAEAIHINLSGNSPQSYIKNHVEGTQNILKCSDTRSTKLISMISTATAYPENNVRADTKAKLDAERLLKESPYPYISFMPSWFYETLNLLVDGDNVTTMCNATQKLHWLSADDFAQSVVQSYANLSLYNRRLTLIGPQKLTLIEAANQYAHTKGLNRVHLSNDEAKAYANEVNDDTLIDAVDLLEYTELVGENIAPETLAHPLKHTTTLSKWLATN</sequence>
<dbReference type="Proteomes" id="UP000623842">
    <property type="component" value="Unassembled WGS sequence"/>
</dbReference>
<name>A0A919EJD9_9GAMM</name>
<reference evidence="2" key="2">
    <citation type="submission" date="2020-09" db="EMBL/GenBank/DDBJ databases">
        <authorList>
            <person name="Sun Q."/>
            <person name="Kim S."/>
        </authorList>
    </citation>
    <scope>NUCLEOTIDE SEQUENCE</scope>
    <source>
        <strain evidence="2">KCTC 42731</strain>
    </source>
</reference>
<gene>
    <name evidence="2" type="ORF">GCM10017161_11980</name>
</gene>
<protein>
    <recommendedName>
        <fullName evidence="1">NAD(P)-binding domain-containing protein</fullName>
    </recommendedName>
</protein>
<keyword evidence="3" id="KW-1185">Reference proteome</keyword>
<evidence type="ECO:0000313" key="2">
    <source>
        <dbReference type="EMBL" id="GHF85951.1"/>
    </source>
</evidence>
<dbReference type="SUPFAM" id="SSF51735">
    <property type="entry name" value="NAD(P)-binding Rossmann-fold domains"/>
    <property type="match status" value="1"/>
</dbReference>
<dbReference type="EMBL" id="BNCK01000002">
    <property type="protein sequence ID" value="GHF85951.1"/>
    <property type="molecule type" value="Genomic_DNA"/>
</dbReference>
<feature type="domain" description="NAD(P)-binding" evidence="1">
    <location>
        <begin position="9"/>
        <end position="152"/>
    </location>
</feature>
<evidence type="ECO:0000313" key="3">
    <source>
        <dbReference type="Proteomes" id="UP000623842"/>
    </source>
</evidence>
<reference evidence="2" key="1">
    <citation type="journal article" date="2014" name="Int. J. Syst. Evol. Microbiol.">
        <title>Complete genome sequence of Corynebacterium casei LMG S-19264T (=DSM 44701T), isolated from a smear-ripened cheese.</title>
        <authorList>
            <consortium name="US DOE Joint Genome Institute (JGI-PGF)"/>
            <person name="Walter F."/>
            <person name="Albersmeier A."/>
            <person name="Kalinowski J."/>
            <person name="Ruckert C."/>
        </authorList>
    </citation>
    <scope>NUCLEOTIDE SEQUENCE</scope>
    <source>
        <strain evidence="2">KCTC 42731</strain>
    </source>
</reference>
<dbReference type="PANTHER" id="PTHR15020">
    <property type="entry name" value="FLAVIN REDUCTASE-RELATED"/>
    <property type="match status" value="1"/>
</dbReference>
<accession>A0A919EJD9</accession>
<dbReference type="PANTHER" id="PTHR15020:SF11">
    <property type="entry name" value="OS06G0360300 PROTEIN"/>
    <property type="match status" value="1"/>
</dbReference>
<dbReference type="AlphaFoldDB" id="A0A919EJD9"/>
<organism evidence="2 3">
    <name type="scientific">Thalassotalea marina</name>
    <dbReference type="NCBI Taxonomy" id="1673741"/>
    <lineage>
        <taxon>Bacteria</taxon>
        <taxon>Pseudomonadati</taxon>
        <taxon>Pseudomonadota</taxon>
        <taxon>Gammaproteobacteria</taxon>
        <taxon>Alteromonadales</taxon>
        <taxon>Colwelliaceae</taxon>
        <taxon>Thalassotalea</taxon>
    </lineage>
</organism>